<dbReference type="Pfam" id="PF00126">
    <property type="entry name" value="HTH_1"/>
    <property type="match status" value="1"/>
</dbReference>
<keyword evidence="3" id="KW-0238">DNA-binding</keyword>
<dbReference type="InterPro" id="IPR058163">
    <property type="entry name" value="LysR-type_TF_proteobact-type"/>
</dbReference>
<protein>
    <submittedName>
        <fullName evidence="3">DNA-binding transcriptional LysR family regulator</fullName>
    </submittedName>
</protein>
<dbReference type="Gene3D" id="1.10.10.10">
    <property type="entry name" value="Winged helix-like DNA-binding domain superfamily/Winged helix DNA-binding domain"/>
    <property type="match status" value="1"/>
</dbReference>
<dbReference type="PROSITE" id="PS50931">
    <property type="entry name" value="HTH_LYSR"/>
    <property type="match status" value="1"/>
</dbReference>
<dbReference type="InterPro" id="IPR000847">
    <property type="entry name" value="LysR_HTH_N"/>
</dbReference>
<dbReference type="Proteomes" id="UP000568106">
    <property type="component" value="Unassembled WGS sequence"/>
</dbReference>
<evidence type="ECO:0000313" key="4">
    <source>
        <dbReference type="Proteomes" id="UP000568106"/>
    </source>
</evidence>
<dbReference type="InterPro" id="IPR036390">
    <property type="entry name" value="WH_DNA-bd_sf"/>
</dbReference>
<dbReference type="EMBL" id="JACHDY010000008">
    <property type="protein sequence ID" value="MBB5319373.1"/>
    <property type="molecule type" value="Genomic_DNA"/>
</dbReference>
<dbReference type="SUPFAM" id="SSF46785">
    <property type="entry name" value="Winged helix' DNA-binding domain"/>
    <property type="match status" value="1"/>
</dbReference>
<keyword evidence="4" id="KW-1185">Reference proteome</keyword>
<evidence type="ECO:0000259" key="2">
    <source>
        <dbReference type="PROSITE" id="PS50931"/>
    </source>
</evidence>
<dbReference type="AlphaFoldDB" id="A0A7W8INF1"/>
<sequence>MGKAPDLNDVTAFVAAAKAGTLSGAARDMGLPTSTVSRALTRLEEHVGVLLIRRNQRGLVLTDVGFLALDGNLPSNFVRKEFCK</sequence>
<dbReference type="PANTHER" id="PTHR30537:SF68">
    <property type="entry name" value="TRANSCRIPTIONAL REGULATOR-RELATED"/>
    <property type="match status" value="1"/>
</dbReference>
<comment type="caution">
    <text evidence="3">The sequence shown here is derived from an EMBL/GenBank/DDBJ whole genome shotgun (WGS) entry which is preliminary data.</text>
</comment>
<organism evidence="3 4">
    <name type="scientific">Tunturiibacter empetritectus</name>
    <dbReference type="NCBI Taxonomy" id="3069691"/>
    <lineage>
        <taxon>Bacteria</taxon>
        <taxon>Pseudomonadati</taxon>
        <taxon>Acidobacteriota</taxon>
        <taxon>Terriglobia</taxon>
        <taxon>Terriglobales</taxon>
        <taxon>Acidobacteriaceae</taxon>
        <taxon>Tunturiibacter</taxon>
    </lineage>
</organism>
<comment type="similarity">
    <text evidence="1">Belongs to the LysR transcriptional regulatory family.</text>
</comment>
<reference evidence="3" key="1">
    <citation type="submission" date="2020-08" db="EMBL/GenBank/DDBJ databases">
        <title>Genomic Encyclopedia of Type Strains, Phase IV (KMG-V): Genome sequencing to study the core and pangenomes of soil and plant-associated prokaryotes.</title>
        <authorList>
            <person name="Whitman W."/>
        </authorList>
    </citation>
    <scope>NUCLEOTIDE SEQUENCE [LARGE SCALE GENOMIC DNA]</scope>
    <source>
        <strain evidence="3">M8UP27</strain>
    </source>
</reference>
<proteinExistence type="inferred from homology"/>
<dbReference type="PANTHER" id="PTHR30537">
    <property type="entry name" value="HTH-TYPE TRANSCRIPTIONAL REGULATOR"/>
    <property type="match status" value="1"/>
</dbReference>
<dbReference type="GO" id="GO:0043565">
    <property type="term" value="F:sequence-specific DNA binding"/>
    <property type="evidence" value="ECO:0007669"/>
    <property type="project" value="TreeGrafter"/>
</dbReference>
<feature type="domain" description="HTH lysR-type" evidence="2">
    <location>
        <begin position="5"/>
        <end position="62"/>
    </location>
</feature>
<dbReference type="GO" id="GO:0006351">
    <property type="term" value="P:DNA-templated transcription"/>
    <property type="evidence" value="ECO:0007669"/>
    <property type="project" value="TreeGrafter"/>
</dbReference>
<evidence type="ECO:0000256" key="1">
    <source>
        <dbReference type="ARBA" id="ARBA00009437"/>
    </source>
</evidence>
<dbReference type="GO" id="GO:0003700">
    <property type="term" value="F:DNA-binding transcription factor activity"/>
    <property type="evidence" value="ECO:0007669"/>
    <property type="project" value="InterPro"/>
</dbReference>
<gene>
    <name evidence="3" type="ORF">HDF09_004081</name>
</gene>
<name>A0A7W8INF1_9BACT</name>
<evidence type="ECO:0000313" key="3">
    <source>
        <dbReference type="EMBL" id="MBB5319373.1"/>
    </source>
</evidence>
<dbReference type="InterPro" id="IPR036388">
    <property type="entry name" value="WH-like_DNA-bd_sf"/>
</dbReference>
<accession>A0A7W8INF1</accession>